<evidence type="ECO:0000313" key="1">
    <source>
        <dbReference type="EMBL" id="EXC25713.1"/>
    </source>
</evidence>
<evidence type="ECO:0000313" key="2">
    <source>
        <dbReference type="Proteomes" id="UP000030645"/>
    </source>
</evidence>
<gene>
    <name evidence="1" type="ORF">L484_001914</name>
</gene>
<proteinExistence type="predicted"/>
<dbReference type="AlphaFoldDB" id="W9SFA7"/>
<dbReference type="Proteomes" id="UP000030645">
    <property type="component" value="Unassembled WGS sequence"/>
</dbReference>
<reference evidence="2" key="1">
    <citation type="submission" date="2013-01" db="EMBL/GenBank/DDBJ databases">
        <title>Draft Genome Sequence of a Mulberry Tree, Morus notabilis C.K. Schneid.</title>
        <authorList>
            <person name="He N."/>
            <person name="Zhao S."/>
        </authorList>
    </citation>
    <scope>NUCLEOTIDE SEQUENCE</scope>
</reference>
<organism evidence="1 2">
    <name type="scientific">Morus notabilis</name>
    <dbReference type="NCBI Taxonomy" id="981085"/>
    <lineage>
        <taxon>Eukaryota</taxon>
        <taxon>Viridiplantae</taxon>
        <taxon>Streptophyta</taxon>
        <taxon>Embryophyta</taxon>
        <taxon>Tracheophyta</taxon>
        <taxon>Spermatophyta</taxon>
        <taxon>Magnoliopsida</taxon>
        <taxon>eudicotyledons</taxon>
        <taxon>Gunneridae</taxon>
        <taxon>Pentapetalae</taxon>
        <taxon>rosids</taxon>
        <taxon>fabids</taxon>
        <taxon>Rosales</taxon>
        <taxon>Moraceae</taxon>
        <taxon>Moreae</taxon>
        <taxon>Morus</taxon>
    </lineage>
</organism>
<accession>W9SFA7</accession>
<protein>
    <submittedName>
        <fullName evidence="1">Uncharacterized protein</fullName>
    </submittedName>
</protein>
<name>W9SFA7_9ROSA</name>
<sequence length="69" mass="7429">MAVVKREKRAQGVGTSIVKKREEGARALLEAHCLEIGGVLPGFGGALSGFGGSQYEIKMLIMEDLRLRV</sequence>
<dbReference type="EMBL" id="KE346080">
    <property type="protein sequence ID" value="EXC25713.1"/>
    <property type="molecule type" value="Genomic_DNA"/>
</dbReference>
<keyword evidence="2" id="KW-1185">Reference proteome</keyword>